<dbReference type="STRING" id="6412.T1EKI0"/>
<dbReference type="OMA" id="TESIPCY"/>
<evidence type="ECO:0000256" key="5">
    <source>
        <dbReference type="ARBA" id="ARBA00022824"/>
    </source>
</evidence>
<keyword evidence="6" id="KW-0325">Glycoprotein</keyword>
<evidence type="ECO:0000256" key="4">
    <source>
        <dbReference type="ARBA" id="ARBA00022729"/>
    </source>
</evidence>
<evidence type="ECO:0000313" key="13">
    <source>
        <dbReference type="EnsemblMetazoa" id="HelroP150984"/>
    </source>
</evidence>
<dbReference type="EMBL" id="AMQM01002033">
    <property type="status" value="NOT_ANNOTATED_CDS"/>
    <property type="molecule type" value="Genomic_DNA"/>
</dbReference>
<name>T1EKI0_HELRO</name>
<reference evidence="14" key="1">
    <citation type="submission" date="2012-12" db="EMBL/GenBank/DDBJ databases">
        <authorList>
            <person name="Hellsten U."/>
            <person name="Grimwood J."/>
            <person name="Chapman J.A."/>
            <person name="Shapiro H."/>
            <person name="Aerts A."/>
            <person name="Otillar R.P."/>
            <person name="Terry A.Y."/>
            <person name="Boore J.L."/>
            <person name="Simakov O."/>
            <person name="Marletaz F."/>
            <person name="Cho S.-J."/>
            <person name="Edsinger-Gonzales E."/>
            <person name="Havlak P."/>
            <person name="Kuo D.-H."/>
            <person name="Larsson T."/>
            <person name="Lv J."/>
            <person name="Arendt D."/>
            <person name="Savage R."/>
            <person name="Osoegawa K."/>
            <person name="de Jong P."/>
            <person name="Lindberg D.R."/>
            <person name="Seaver E.C."/>
            <person name="Weisblat D.A."/>
            <person name="Putnam N.H."/>
            <person name="Grigoriev I.V."/>
            <person name="Rokhsar D.S."/>
        </authorList>
    </citation>
    <scope>NUCLEOTIDE SEQUENCE</scope>
</reference>
<sequence>IDDFTIAVTRYEYANLYHSLTDWYNAFLLKEFFNKSSFEINILLVDAHPFGALDSVWSHLFNSTERLSTIPMKTFYKNLVWGILGYNSPLGISMSGVNPPLLEEFRKFFLDAYGLNETHSHGCTKFNILLIWRRDYLAHPRNPSGTVSRKIANEVGLLNYLKLKLPSNIFAIKDSQIDAFEMRDQLKYVLWSDILVGMHGAGLTHSMFLRKNAALIELSPNYYSGDHFKAISKWRNLVYNS</sequence>
<evidence type="ECO:0000259" key="11">
    <source>
        <dbReference type="Pfam" id="PF04577"/>
    </source>
</evidence>
<comment type="catalytic activity">
    <reaction evidence="10">
        <text>L-threonyl-[protein] + UDP-N-acetyl-alpha-D-glucosamine = 3-O-(N-acetyl-beta-D-glucosaminyl)-L-threonyl-[protein] + UDP + H(+)</text>
        <dbReference type="Rhea" id="RHEA:48908"/>
        <dbReference type="Rhea" id="RHEA-COMP:11060"/>
        <dbReference type="Rhea" id="RHEA-COMP:12252"/>
        <dbReference type="ChEBI" id="CHEBI:15378"/>
        <dbReference type="ChEBI" id="CHEBI:30013"/>
        <dbReference type="ChEBI" id="CHEBI:57705"/>
        <dbReference type="ChEBI" id="CHEBI:58223"/>
        <dbReference type="ChEBI" id="CHEBI:90840"/>
        <dbReference type="EC" id="2.4.1.255"/>
    </reaction>
</comment>
<reference evidence="13" key="3">
    <citation type="submission" date="2015-06" db="UniProtKB">
        <authorList>
            <consortium name="EnsemblMetazoa"/>
        </authorList>
    </citation>
    <scope>IDENTIFICATION</scope>
</reference>
<dbReference type="OrthoDB" id="529273at2759"/>
<dbReference type="eggNOG" id="KOG4698">
    <property type="taxonomic scope" value="Eukaryota"/>
</dbReference>
<comment type="catalytic activity">
    <reaction evidence="9">
        <text>L-seryl-[protein] + UDP-N-acetyl-alpha-D-glucosamine = 3-O-(N-acetyl-beta-D-glucosaminyl)-L-seryl-[protein] + UDP + H(+)</text>
        <dbReference type="Rhea" id="RHEA:48904"/>
        <dbReference type="Rhea" id="RHEA-COMP:9863"/>
        <dbReference type="Rhea" id="RHEA-COMP:12251"/>
        <dbReference type="ChEBI" id="CHEBI:15378"/>
        <dbReference type="ChEBI" id="CHEBI:29999"/>
        <dbReference type="ChEBI" id="CHEBI:57705"/>
        <dbReference type="ChEBI" id="CHEBI:58223"/>
        <dbReference type="ChEBI" id="CHEBI:90838"/>
        <dbReference type="EC" id="2.4.1.255"/>
    </reaction>
</comment>
<feature type="domain" description="Glycosyltransferase 61 catalytic" evidence="11">
    <location>
        <begin position="109"/>
        <end position="215"/>
    </location>
</feature>
<dbReference type="InParanoid" id="T1EKI0"/>
<dbReference type="RefSeq" id="XP_009030211.1">
    <property type="nucleotide sequence ID" value="XM_009031963.1"/>
</dbReference>
<evidence type="ECO:0000256" key="3">
    <source>
        <dbReference type="ARBA" id="ARBA00022679"/>
    </source>
</evidence>
<proteinExistence type="predicted"/>
<dbReference type="EnsemblMetazoa" id="HelroT150984">
    <property type="protein sequence ID" value="HelroP150984"/>
    <property type="gene ID" value="HelroG150984"/>
</dbReference>
<accession>T1EKI0</accession>
<dbReference type="EC" id="2.4.1.255" evidence="1"/>
<dbReference type="Proteomes" id="UP000015101">
    <property type="component" value="Unassembled WGS sequence"/>
</dbReference>
<keyword evidence="2" id="KW-0328">Glycosyltransferase</keyword>
<dbReference type="GeneID" id="20197080"/>
<organism evidence="13 14">
    <name type="scientific">Helobdella robusta</name>
    <name type="common">Californian leech</name>
    <dbReference type="NCBI Taxonomy" id="6412"/>
    <lineage>
        <taxon>Eukaryota</taxon>
        <taxon>Metazoa</taxon>
        <taxon>Spiralia</taxon>
        <taxon>Lophotrochozoa</taxon>
        <taxon>Annelida</taxon>
        <taxon>Clitellata</taxon>
        <taxon>Hirudinea</taxon>
        <taxon>Rhynchobdellida</taxon>
        <taxon>Glossiphoniidae</taxon>
        <taxon>Helobdella</taxon>
    </lineage>
</organism>
<dbReference type="HOGENOM" id="CLU_925638_0_0_1"/>
<evidence type="ECO:0000256" key="9">
    <source>
        <dbReference type="ARBA" id="ARBA00048317"/>
    </source>
</evidence>
<protein>
    <recommendedName>
        <fullName evidence="7">EGF domain-specific O-linked N-acetylglucosamine transferase</fullName>
        <ecNumber evidence="1">2.4.1.255</ecNumber>
    </recommendedName>
    <alternativeName>
        <fullName evidence="8">Extracellular O-linked N-acetylglucosamine transferase</fullName>
    </alternativeName>
</protein>
<evidence type="ECO:0000256" key="1">
    <source>
        <dbReference type="ARBA" id="ARBA00011970"/>
    </source>
</evidence>
<evidence type="ECO:0000256" key="8">
    <source>
        <dbReference type="ARBA" id="ARBA00042574"/>
    </source>
</evidence>
<evidence type="ECO:0000313" key="12">
    <source>
        <dbReference type="EMBL" id="ESN91341.1"/>
    </source>
</evidence>
<keyword evidence="5" id="KW-0256">Endoplasmic reticulum</keyword>
<reference evidence="12 14" key="2">
    <citation type="journal article" date="2013" name="Nature">
        <title>Insights into bilaterian evolution from three spiralian genomes.</title>
        <authorList>
            <person name="Simakov O."/>
            <person name="Marletaz F."/>
            <person name="Cho S.J."/>
            <person name="Edsinger-Gonzales E."/>
            <person name="Havlak P."/>
            <person name="Hellsten U."/>
            <person name="Kuo D.H."/>
            <person name="Larsson T."/>
            <person name="Lv J."/>
            <person name="Arendt D."/>
            <person name="Savage R."/>
            <person name="Osoegawa K."/>
            <person name="de Jong P."/>
            <person name="Grimwood J."/>
            <person name="Chapman J.A."/>
            <person name="Shapiro H."/>
            <person name="Aerts A."/>
            <person name="Otillar R.P."/>
            <person name="Terry A.Y."/>
            <person name="Boore J.L."/>
            <person name="Grigoriev I.V."/>
            <person name="Lindberg D.R."/>
            <person name="Seaver E.C."/>
            <person name="Weisblat D.A."/>
            <person name="Putnam N.H."/>
            <person name="Rokhsar D.S."/>
        </authorList>
    </citation>
    <scope>NUCLEOTIDE SEQUENCE</scope>
</reference>
<evidence type="ECO:0000256" key="10">
    <source>
        <dbReference type="ARBA" id="ARBA00049432"/>
    </source>
</evidence>
<keyword evidence="14" id="KW-1185">Reference proteome</keyword>
<dbReference type="PANTHER" id="PTHR20961:SF148">
    <property type="entry name" value="EGF DOMAIN-SPECIFIC O-LINKED N-ACETYLGLUCOSAMINE TRANSFERASE"/>
    <property type="match status" value="1"/>
</dbReference>
<evidence type="ECO:0000256" key="6">
    <source>
        <dbReference type="ARBA" id="ARBA00023180"/>
    </source>
</evidence>
<dbReference type="InterPro" id="IPR007657">
    <property type="entry name" value="Glycosyltransferase_61"/>
</dbReference>
<keyword evidence="3" id="KW-0808">Transferase</keyword>
<evidence type="ECO:0000313" key="14">
    <source>
        <dbReference type="Proteomes" id="UP000015101"/>
    </source>
</evidence>
<keyword evidence="4" id="KW-0732">Signal</keyword>
<dbReference type="Pfam" id="PF04577">
    <property type="entry name" value="Glyco_transf_61"/>
    <property type="match status" value="1"/>
</dbReference>
<dbReference type="CTD" id="20197080"/>
<evidence type="ECO:0000256" key="7">
    <source>
        <dbReference type="ARBA" id="ARBA00040944"/>
    </source>
</evidence>
<evidence type="ECO:0000256" key="2">
    <source>
        <dbReference type="ARBA" id="ARBA00022676"/>
    </source>
</evidence>
<dbReference type="AlphaFoldDB" id="T1EKI0"/>
<dbReference type="InterPro" id="IPR049625">
    <property type="entry name" value="Glyco_transf_61_cat"/>
</dbReference>
<dbReference type="PANTHER" id="PTHR20961">
    <property type="entry name" value="GLYCOSYLTRANSFERASE"/>
    <property type="match status" value="1"/>
</dbReference>
<dbReference type="EMBL" id="KB097700">
    <property type="protein sequence ID" value="ESN91341.1"/>
    <property type="molecule type" value="Genomic_DNA"/>
</dbReference>
<gene>
    <name evidence="13" type="primary">20197080</name>
    <name evidence="12" type="ORF">HELRODRAFT_150984</name>
</gene>
<dbReference type="KEGG" id="hro:HELRODRAFT_150984"/>
<dbReference type="GO" id="GO:0097363">
    <property type="term" value="F:protein O-acetylglucosaminyltransferase activity"/>
    <property type="evidence" value="ECO:0007669"/>
    <property type="project" value="UniProtKB-EC"/>
</dbReference>